<evidence type="ECO:0000313" key="1">
    <source>
        <dbReference type="EMBL" id="SMA33501.1"/>
    </source>
</evidence>
<evidence type="ECO:0000313" key="2">
    <source>
        <dbReference type="Proteomes" id="UP000196573"/>
    </source>
</evidence>
<dbReference type="Proteomes" id="UP000196573">
    <property type="component" value="Unassembled WGS sequence"/>
</dbReference>
<organism evidence="1 2">
    <name type="scientific">Parendozoicomonas haliclonae</name>
    <dbReference type="NCBI Taxonomy" id="1960125"/>
    <lineage>
        <taxon>Bacteria</taxon>
        <taxon>Pseudomonadati</taxon>
        <taxon>Pseudomonadota</taxon>
        <taxon>Gammaproteobacteria</taxon>
        <taxon>Oceanospirillales</taxon>
        <taxon>Endozoicomonadaceae</taxon>
        <taxon>Parendozoicomonas</taxon>
    </lineage>
</organism>
<protein>
    <submittedName>
        <fullName evidence="1">Uncharacterized protein</fullName>
    </submittedName>
</protein>
<sequence length="124" mass="13975">METTNMEIEKFHKQYMETALWASTTEDGHSMDDIFDIDDIHEDTRAMMHQDCMEFYIGNRELIDNGQGASQAGHDFWLNRNGHGAGFWDGDWGDAGDKLDKASKDFGSFDLYVGDDFKVHGGGG</sequence>
<keyword evidence="2" id="KW-1185">Reference proteome</keyword>
<reference evidence="1 2" key="1">
    <citation type="submission" date="2017-03" db="EMBL/GenBank/DDBJ databases">
        <authorList>
            <person name="Afonso C.L."/>
            <person name="Miller P.J."/>
            <person name="Scott M.A."/>
            <person name="Spackman E."/>
            <person name="Goraichik I."/>
            <person name="Dimitrov K.M."/>
            <person name="Suarez D.L."/>
            <person name="Swayne D.E."/>
        </authorList>
    </citation>
    <scope>NUCLEOTIDE SEQUENCE [LARGE SCALE GENOMIC DNA]</scope>
    <source>
        <strain evidence="1">SB41UT1</strain>
    </source>
</reference>
<accession>A0A1X7AES7</accession>
<proteinExistence type="predicted"/>
<name>A0A1X7AES7_9GAMM</name>
<dbReference type="AlphaFoldDB" id="A0A1X7AES7"/>
<dbReference type="EMBL" id="FWPT01000001">
    <property type="protein sequence ID" value="SMA33501.1"/>
    <property type="molecule type" value="Genomic_DNA"/>
</dbReference>
<gene>
    <name evidence="1" type="ORF">EHSB41UT_00291</name>
</gene>